<sequence length="579" mass="66042">MTTLFNDLHFVSAKENEPSVKITSFHQFSILPKEIRLRIWLLALQPRPRFISIHIHLTTLDQTEIQHIQSQMYTTRNSMGNIISGSYYELAIHESAANQMSNTIFSTSKESRWVALDYFCLRLPLANNRHIRVNPDHDVLFFHPGHDIRDINMIAAILHDIKAYDPRDQGLKHLAILGDTLFPDKQPFTGEVGNCGSNRPIDSTSAGVAEKIALSHPIAQASLTDILGTKLRTLWCVQKMYTRTRVYGPGIFDRPVGMPQWMETLPMLPPLSRLGISYLNFEWIENDPRPIEADIGNMPFFKDPRRYLHSWKAIEEALGVRHVTPFRVFACVFSELAPAGITGHMTQPTGVELRLRQLVESNRQMEKDEWERAINYWVNLMRPLSESAFDESWFRERNVMVDRDDMTAIGMWLFPAEAFGRVHDHNFAEYIQKTVDPILDIRQTLGKLSIYISLNDGSHVLDDISRAQFLLTRLPRNEDKYYKWLGTATCNCIAVDIRALSLYTDTEPLQHNIAFSDGNCQKILGVINKKRCVGTDNVFGDGDIGTVMFWLPAVSDVLEAVEYLWSDAAAVLTAAESFA</sequence>
<dbReference type="EMBL" id="PQXM01000167">
    <property type="protein sequence ID" value="TGO76209.1"/>
    <property type="molecule type" value="Genomic_DNA"/>
</dbReference>
<name>A0A4Z1JQY5_9HELO</name>
<proteinExistence type="predicted"/>
<protein>
    <recommendedName>
        <fullName evidence="1">2EXR domain-containing protein</fullName>
    </recommendedName>
</protein>
<comment type="caution">
    <text evidence="2">The sequence shown here is derived from an EMBL/GenBank/DDBJ whole genome shotgun (WGS) entry which is preliminary data.</text>
</comment>
<reference evidence="2 3" key="1">
    <citation type="submission" date="2017-12" db="EMBL/GenBank/DDBJ databases">
        <title>Comparative genomics of Botrytis spp.</title>
        <authorList>
            <person name="Valero-Jimenez C.A."/>
            <person name="Tapia P."/>
            <person name="Veloso J."/>
            <person name="Silva-Moreno E."/>
            <person name="Staats M."/>
            <person name="Valdes J.H."/>
            <person name="Van Kan J.A.L."/>
        </authorList>
    </citation>
    <scope>NUCLEOTIDE SEQUENCE [LARGE SCALE GENOMIC DNA]</scope>
    <source>
        <strain evidence="2 3">Be9601</strain>
    </source>
</reference>
<dbReference type="STRING" id="278938.A0A4Z1JQY5"/>
<dbReference type="AlphaFoldDB" id="A0A4Z1JQY5"/>
<accession>A0A4Z1JQY5</accession>
<feature type="domain" description="2EXR" evidence="1">
    <location>
        <begin position="25"/>
        <end position="140"/>
    </location>
</feature>
<dbReference type="Proteomes" id="UP000297229">
    <property type="component" value="Unassembled WGS sequence"/>
</dbReference>
<organism evidence="2 3">
    <name type="scientific">Botrytis elliptica</name>
    <dbReference type="NCBI Taxonomy" id="278938"/>
    <lineage>
        <taxon>Eukaryota</taxon>
        <taxon>Fungi</taxon>
        <taxon>Dikarya</taxon>
        <taxon>Ascomycota</taxon>
        <taxon>Pezizomycotina</taxon>
        <taxon>Leotiomycetes</taxon>
        <taxon>Helotiales</taxon>
        <taxon>Sclerotiniaceae</taxon>
        <taxon>Botrytis</taxon>
    </lineage>
</organism>
<dbReference type="PANTHER" id="PTHR35910:SF6">
    <property type="entry name" value="2EXR DOMAIN-CONTAINING PROTEIN"/>
    <property type="match status" value="1"/>
</dbReference>
<dbReference type="PANTHER" id="PTHR35910">
    <property type="entry name" value="2EXR DOMAIN-CONTAINING PROTEIN"/>
    <property type="match status" value="1"/>
</dbReference>
<gene>
    <name evidence="2" type="ORF">BELL_0168g00100</name>
</gene>
<evidence type="ECO:0000259" key="1">
    <source>
        <dbReference type="Pfam" id="PF20150"/>
    </source>
</evidence>
<keyword evidence="3" id="KW-1185">Reference proteome</keyword>
<evidence type="ECO:0000313" key="3">
    <source>
        <dbReference type="Proteomes" id="UP000297229"/>
    </source>
</evidence>
<dbReference type="Pfam" id="PF20150">
    <property type="entry name" value="2EXR"/>
    <property type="match status" value="1"/>
</dbReference>
<evidence type="ECO:0000313" key="2">
    <source>
        <dbReference type="EMBL" id="TGO76209.1"/>
    </source>
</evidence>
<dbReference type="InterPro" id="IPR045518">
    <property type="entry name" value="2EXR"/>
</dbReference>